<name>A0A2S6GSW6_9PSEU</name>
<protein>
    <submittedName>
        <fullName evidence="2">Uncharacterized protein</fullName>
    </submittedName>
</protein>
<evidence type="ECO:0000313" key="2">
    <source>
        <dbReference type="EMBL" id="PPK68300.1"/>
    </source>
</evidence>
<feature type="compositionally biased region" description="Low complexity" evidence="1">
    <location>
        <begin position="7"/>
        <end position="17"/>
    </location>
</feature>
<accession>A0A2S6GSW6</accession>
<dbReference type="EMBL" id="PTIX01000005">
    <property type="protein sequence ID" value="PPK68300.1"/>
    <property type="molecule type" value="Genomic_DNA"/>
</dbReference>
<organism evidence="2 3">
    <name type="scientific">Actinokineospora auranticolor</name>
    <dbReference type="NCBI Taxonomy" id="155976"/>
    <lineage>
        <taxon>Bacteria</taxon>
        <taxon>Bacillati</taxon>
        <taxon>Actinomycetota</taxon>
        <taxon>Actinomycetes</taxon>
        <taxon>Pseudonocardiales</taxon>
        <taxon>Pseudonocardiaceae</taxon>
        <taxon>Actinokineospora</taxon>
    </lineage>
</organism>
<reference evidence="2 3" key="1">
    <citation type="submission" date="2018-02" db="EMBL/GenBank/DDBJ databases">
        <title>Genomic Encyclopedia of Archaeal and Bacterial Type Strains, Phase II (KMG-II): from individual species to whole genera.</title>
        <authorList>
            <person name="Goeker M."/>
        </authorList>
    </citation>
    <scope>NUCLEOTIDE SEQUENCE [LARGE SCALE GENOMIC DNA]</scope>
    <source>
        <strain evidence="2 3">YU 961-1</strain>
    </source>
</reference>
<evidence type="ECO:0000256" key="1">
    <source>
        <dbReference type="SAM" id="MobiDB-lite"/>
    </source>
</evidence>
<proteinExistence type="predicted"/>
<dbReference type="Proteomes" id="UP000239203">
    <property type="component" value="Unassembled WGS sequence"/>
</dbReference>
<feature type="compositionally biased region" description="Low complexity" evidence="1">
    <location>
        <begin position="34"/>
        <end position="46"/>
    </location>
</feature>
<evidence type="ECO:0000313" key="3">
    <source>
        <dbReference type="Proteomes" id="UP000239203"/>
    </source>
</evidence>
<dbReference type="AlphaFoldDB" id="A0A2S6GSW6"/>
<comment type="caution">
    <text evidence="2">The sequence shown here is derived from an EMBL/GenBank/DDBJ whole genome shotgun (WGS) entry which is preliminary data.</text>
</comment>
<feature type="region of interest" description="Disordered" evidence="1">
    <location>
        <begin position="1"/>
        <end position="59"/>
    </location>
</feature>
<sequence>MARVTRRVVAASADSSGSGSGRPQTSGLSGAQTASNPASSANPPSSTRDSGSAAKVGSR</sequence>
<keyword evidence="3" id="KW-1185">Reference proteome</keyword>
<gene>
    <name evidence="2" type="ORF">CLV40_10523</name>
</gene>
<feature type="compositionally biased region" description="Polar residues" evidence="1">
    <location>
        <begin position="23"/>
        <end position="33"/>
    </location>
</feature>